<evidence type="ECO:0000313" key="2">
    <source>
        <dbReference type="EMBL" id="KAF8658624.1"/>
    </source>
</evidence>
<dbReference type="CDD" id="cd22157">
    <property type="entry name" value="F-box_AtFBW1-like"/>
    <property type="match status" value="2"/>
</dbReference>
<dbReference type="Pfam" id="PF08268">
    <property type="entry name" value="FBA_3"/>
    <property type="match status" value="2"/>
</dbReference>
<feature type="domain" description="F-box" evidence="1">
    <location>
        <begin position="355"/>
        <end position="401"/>
    </location>
</feature>
<dbReference type="SUPFAM" id="SSF81383">
    <property type="entry name" value="F-box domain"/>
    <property type="match status" value="2"/>
</dbReference>
<reference evidence="2" key="1">
    <citation type="submission" date="2020-07" db="EMBL/GenBank/DDBJ databases">
        <title>Genome sequence and genetic diversity analysis of an under-domesticated orphan crop, white fonio (Digitaria exilis).</title>
        <authorList>
            <person name="Bennetzen J.L."/>
            <person name="Chen S."/>
            <person name="Ma X."/>
            <person name="Wang X."/>
            <person name="Yssel A.E.J."/>
            <person name="Chaluvadi S.R."/>
            <person name="Johnson M."/>
            <person name="Gangashetty P."/>
            <person name="Hamidou F."/>
            <person name="Sanogo M.D."/>
            <person name="Zwaenepoel A."/>
            <person name="Wallace J."/>
            <person name="Van De Peer Y."/>
            <person name="Van Deynze A."/>
        </authorList>
    </citation>
    <scope>NUCLEOTIDE SEQUENCE</scope>
    <source>
        <tissue evidence="2">Leaves</tissue>
    </source>
</reference>
<dbReference type="AlphaFoldDB" id="A0A835ABD8"/>
<dbReference type="OrthoDB" id="674743at2759"/>
<dbReference type="NCBIfam" id="TIGR01640">
    <property type="entry name" value="F_box_assoc_1"/>
    <property type="match status" value="2"/>
</dbReference>
<dbReference type="PANTHER" id="PTHR31111:SF136">
    <property type="entry name" value="F-BOX ASSOCIATED DOMAIN-CONTAINING PROTEIN"/>
    <property type="match status" value="1"/>
</dbReference>
<dbReference type="PROSITE" id="PS50181">
    <property type="entry name" value="FBOX"/>
    <property type="match status" value="2"/>
</dbReference>
<proteinExistence type="predicted"/>
<dbReference type="InterPro" id="IPR017451">
    <property type="entry name" value="F-box-assoc_interact_dom"/>
</dbReference>
<feature type="domain" description="F-box" evidence="1">
    <location>
        <begin position="9"/>
        <end position="55"/>
    </location>
</feature>
<protein>
    <recommendedName>
        <fullName evidence="1">F-box domain-containing protein</fullName>
    </recommendedName>
</protein>
<accession>A0A835ABD8</accession>
<dbReference type="PANTHER" id="PTHR31111">
    <property type="entry name" value="BNAA05G37150D PROTEIN-RELATED"/>
    <property type="match status" value="1"/>
</dbReference>
<dbReference type="EMBL" id="JACEFO010002479">
    <property type="protein sequence ID" value="KAF8658624.1"/>
    <property type="molecule type" value="Genomic_DNA"/>
</dbReference>
<name>A0A835ABD8_9POAL</name>
<dbReference type="Pfam" id="PF00646">
    <property type="entry name" value="F-box"/>
    <property type="match status" value="2"/>
</dbReference>
<sequence length="673" mass="76996">MEANLHRRRRSRFLLPEDIIFDVLSRLRAKVLCRFKCVCKGWRALISDQAFVADHKSRAAPLIAGVFRSQRMGHKFELRVMDMDDGSILRVFKDMPMYLAPTRIDLICAYDQDGSAMIVDPAPGRVLAVSEHNPWIDKATLPRSHYILGRAAPSGTYKVLHIHESFDGNDQLCEIAAINDCGTEPTWRQRPVPAVVTHRGRYQGATVNGVLYFLSYTDDDHTLEGWYRVASFNLESEEWMEMIDGPVMGIGEDEWIEITALAELKGTLNMIQTVYCPLTYSKCDYVNIWFMTDSKKSSWVKQYTIQMPQRVFCATALDVLGDGRILMLNEKKPDKNRSLYRNSFRSIPSTSSSTHRTAMLLPEDIIFDVLSRLPAKELCRLRCVCKGWRSLMSGKAFIAAHKSRAGPLIAGVFRSQCTGHKLELRVMNMDDGSILRAPRPHLRPRHIIRIHKSYCGNDKLCEIATINGDSSSEPTTWRQRPLPPVKTFWCQDQKATVNGILYFVSYNDDGTLQDGRYRYHVASFNLESEEWMETIDGPAMRLRKDTESWKITLAELKGTLNMVQTVYPLTSQEAYGQYINIWLLVDFKKSSWVKQYIIKVPKKLSHCKVLDILGDGRILLLNEKSPYILRFYNPSTEAFTDIMQLPDEFVGVIAFYTGSLLPILTNDHIDELD</sequence>
<evidence type="ECO:0000259" key="1">
    <source>
        <dbReference type="PROSITE" id="PS50181"/>
    </source>
</evidence>
<gene>
    <name evidence="2" type="ORF">HU200_059086</name>
</gene>
<comment type="caution">
    <text evidence="2">The sequence shown here is derived from an EMBL/GenBank/DDBJ whole genome shotgun (WGS) entry which is preliminary data.</text>
</comment>
<organism evidence="2 3">
    <name type="scientific">Digitaria exilis</name>
    <dbReference type="NCBI Taxonomy" id="1010633"/>
    <lineage>
        <taxon>Eukaryota</taxon>
        <taxon>Viridiplantae</taxon>
        <taxon>Streptophyta</taxon>
        <taxon>Embryophyta</taxon>
        <taxon>Tracheophyta</taxon>
        <taxon>Spermatophyta</taxon>
        <taxon>Magnoliopsida</taxon>
        <taxon>Liliopsida</taxon>
        <taxon>Poales</taxon>
        <taxon>Poaceae</taxon>
        <taxon>PACMAD clade</taxon>
        <taxon>Panicoideae</taxon>
        <taxon>Panicodae</taxon>
        <taxon>Paniceae</taxon>
        <taxon>Anthephorinae</taxon>
        <taxon>Digitaria</taxon>
    </lineage>
</organism>
<dbReference type="Gene3D" id="1.20.1280.50">
    <property type="match status" value="2"/>
</dbReference>
<dbReference type="InterPro" id="IPR036047">
    <property type="entry name" value="F-box-like_dom_sf"/>
</dbReference>
<dbReference type="SMART" id="SM00256">
    <property type="entry name" value="FBOX"/>
    <property type="match status" value="2"/>
</dbReference>
<dbReference type="Proteomes" id="UP000636709">
    <property type="component" value="Unassembled WGS sequence"/>
</dbReference>
<keyword evidence="3" id="KW-1185">Reference proteome</keyword>
<evidence type="ECO:0000313" key="3">
    <source>
        <dbReference type="Proteomes" id="UP000636709"/>
    </source>
</evidence>
<dbReference type="InterPro" id="IPR001810">
    <property type="entry name" value="F-box_dom"/>
</dbReference>
<dbReference type="InterPro" id="IPR013187">
    <property type="entry name" value="F-box-assoc_dom_typ3"/>
</dbReference>